<accession>A0A7G9T4P5</accession>
<reference evidence="7 8" key="1">
    <citation type="submission" date="2020-08" db="EMBL/GenBank/DDBJ databases">
        <title>Genome sequence of Weissella diestrammenae KACC 16890T.</title>
        <authorList>
            <person name="Hyun D.-W."/>
            <person name="Bae J.-W."/>
        </authorList>
    </citation>
    <scope>NUCLEOTIDE SEQUENCE [LARGE SCALE GENOMIC DNA]</scope>
    <source>
        <strain evidence="7 8">KACC 16890</strain>
    </source>
</reference>
<evidence type="ECO:0000313" key="7">
    <source>
        <dbReference type="EMBL" id="QNN75070.1"/>
    </source>
</evidence>
<dbReference type="InterPro" id="IPR029063">
    <property type="entry name" value="SAM-dependent_MTases_sf"/>
</dbReference>
<dbReference type="RefSeq" id="WP_187528905.1">
    <property type="nucleotide sequence ID" value="NZ_CP060724.1"/>
</dbReference>
<dbReference type="GO" id="GO:0009307">
    <property type="term" value="P:DNA restriction-modification system"/>
    <property type="evidence" value="ECO:0007669"/>
    <property type="project" value="UniProtKB-KW"/>
</dbReference>
<dbReference type="Proteomes" id="UP000515800">
    <property type="component" value="Chromosome"/>
</dbReference>
<feature type="region of interest" description="Disordered" evidence="5">
    <location>
        <begin position="121"/>
        <end position="142"/>
    </location>
</feature>
<sequence>MVNRLIKGETLQEMAKLPSRSVDMILADLPYQVTKAKWDIMIPFDELWEQYNRLIKDDGAIVLFSQQPFTSQLVMSNPKMFRYEIIWNKVRTTGFLNANRMPLKQHENILVFYKKLPTYNSQKTEGSGPSHSRGTSGTAKNRIYGHFNTTNNTASTKSNMKHPTDILTMRNQVGKGQLHPTQKPVELMEWLIKTYSNDGETVLDNVMGSGSTGIAAINTNRDFIGIELDTDYFEIATNRIRLWWKVASPYEKQDAVCDSQHHYFKDEIGINETLFKLEIKDGERLLKYLNKRGLKLPDGMEY</sequence>
<evidence type="ECO:0000259" key="6">
    <source>
        <dbReference type="Pfam" id="PF01555"/>
    </source>
</evidence>
<keyword evidence="3" id="KW-0680">Restriction system</keyword>
<evidence type="ECO:0000256" key="5">
    <source>
        <dbReference type="SAM" id="MobiDB-lite"/>
    </source>
</evidence>
<keyword evidence="1 7" id="KW-0489">Methyltransferase</keyword>
<feature type="domain" description="DNA methylase N-4/N-6" evidence="6">
    <location>
        <begin position="22"/>
        <end position="237"/>
    </location>
</feature>
<keyword evidence="8" id="KW-1185">Reference proteome</keyword>
<dbReference type="Gene3D" id="3.40.50.150">
    <property type="entry name" value="Vaccinia Virus protein VP39"/>
    <property type="match status" value="1"/>
</dbReference>
<dbReference type="AlphaFoldDB" id="A0A7G9T4P5"/>
<dbReference type="GO" id="GO:0008170">
    <property type="term" value="F:N-methyltransferase activity"/>
    <property type="evidence" value="ECO:0007669"/>
    <property type="project" value="InterPro"/>
</dbReference>
<evidence type="ECO:0000256" key="3">
    <source>
        <dbReference type="ARBA" id="ARBA00022747"/>
    </source>
</evidence>
<gene>
    <name evidence="7" type="ORF">H9L19_06750</name>
</gene>
<evidence type="ECO:0000256" key="2">
    <source>
        <dbReference type="ARBA" id="ARBA00022679"/>
    </source>
</evidence>
<dbReference type="EC" id="2.1.1.-" evidence="4"/>
<comment type="similarity">
    <text evidence="4">Belongs to the N(4)/N(6)-methyltransferase family.</text>
</comment>
<dbReference type="EMBL" id="CP060724">
    <property type="protein sequence ID" value="QNN75070.1"/>
    <property type="molecule type" value="Genomic_DNA"/>
</dbReference>
<name>A0A7G9T4P5_9LACO</name>
<dbReference type="GO" id="GO:0032259">
    <property type="term" value="P:methylation"/>
    <property type="evidence" value="ECO:0007669"/>
    <property type="project" value="UniProtKB-KW"/>
</dbReference>
<dbReference type="PRINTS" id="PR00508">
    <property type="entry name" value="S21N4MTFRASE"/>
</dbReference>
<feature type="compositionally biased region" description="Polar residues" evidence="5">
    <location>
        <begin position="121"/>
        <end position="139"/>
    </location>
</feature>
<dbReference type="KEGG" id="wdi:H9L19_06750"/>
<evidence type="ECO:0000256" key="4">
    <source>
        <dbReference type="RuleBase" id="RU362026"/>
    </source>
</evidence>
<dbReference type="InterPro" id="IPR001091">
    <property type="entry name" value="RM_Methyltransferase"/>
</dbReference>
<protein>
    <recommendedName>
        <fullName evidence="4">Methyltransferase</fullName>
        <ecNumber evidence="4">2.1.1.-</ecNumber>
    </recommendedName>
</protein>
<dbReference type="SUPFAM" id="SSF53335">
    <property type="entry name" value="S-adenosyl-L-methionine-dependent methyltransferases"/>
    <property type="match status" value="1"/>
</dbReference>
<evidence type="ECO:0000256" key="1">
    <source>
        <dbReference type="ARBA" id="ARBA00022603"/>
    </source>
</evidence>
<organism evidence="7 8">
    <name type="scientific">Weissella diestrammenae</name>
    <dbReference type="NCBI Taxonomy" id="1162633"/>
    <lineage>
        <taxon>Bacteria</taxon>
        <taxon>Bacillati</taxon>
        <taxon>Bacillota</taxon>
        <taxon>Bacilli</taxon>
        <taxon>Lactobacillales</taxon>
        <taxon>Lactobacillaceae</taxon>
        <taxon>Weissella</taxon>
    </lineage>
</organism>
<dbReference type="InterPro" id="IPR002941">
    <property type="entry name" value="DNA_methylase_N4/N6"/>
</dbReference>
<dbReference type="Pfam" id="PF01555">
    <property type="entry name" value="N6_N4_Mtase"/>
    <property type="match status" value="1"/>
</dbReference>
<dbReference type="GO" id="GO:0003677">
    <property type="term" value="F:DNA binding"/>
    <property type="evidence" value="ECO:0007669"/>
    <property type="project" value="InterPro"/>
</dbReference>
<evidence type="ECO:0000313" key="8">
    <source>
        <dbReference type="Proteomes" id="UP000515800"/>
    </source>
</evidence>
<proteinExistence type="inferred from homology"/>
<dbReference type="REBASE" id="443410">
    <property type="entry name" value="M.Wdi16890ORF6750P"/>
</dbReference>
<keyword evidence="2 7" id="KW-0808">Transferase</keyword>